<gene>
    <name evidence="3" type="ORF">S03H2_18080</name>
</gene>
<evidence type="ECO:0000256" key="1">
    <source>
        <dbReference type="SAM" id="Phobius"/>
    </source>
</evidence>
<keyword evidence="1" id="KW-0812">Transmembrane</keyword>
<dbReference type="InterPro" id="IPR001173">
    <property type="entry name" value="Glyco_trans_2-like"/>
</dbReference>
<dbReference type="SUPFAM" id="SSF53448">
    <property type="entry name" value="Nucleotide-diphospho-sugar transferases"/>
    <property type="match status" value="1"/>
</dbReference>
<dbReference type="EMBL" id="BARU01009361">
    <property type="protein sequence ID" value="GAH36024.1"/>
    <property type="molecule type" value="Genomic_DNA"/>
</dbReference>
<dbReference type="InterPro" id="IPR029044">
    <property type="entry name" value="Nucleotide-diphossugar_trans"/>
</dbReference>
<keyword evidence="1" id="KW-0472">Membrane</keyword>
<evidence type="ECO:0000313" key="3">
    <source>
        <dbReference type="EMBL" id="GAH36024.1"/>
    </source>
</evidence>
<feature type="domain" description="Glycosyltransferase 2-like" evidence="2">
    <location>
        <begin position="1"/>
        <end position="129"/>
    </location>
</feature>
<feature type="transmembrane region" description="Helical" evidence="1">
    <location>
        <begin position="232"/>
        <end position="255"/>
    </location>
</feature>
<reference evidence="3" key="1">
    <citation type="journal article" date="2014" name="Front. Microbiol.">
        <title>High frequency of phylogenetically diverse reductive dehalogenase-homologous genes in deep subseafloor sedimentary metagenomes.</title>
        <authorList>
            <person name="Kawai M."/>
            <person name="Futagami T."/>
            <person name="Toyoda A."/>
            <person name="Takaki Y."/>
            <person name="Nishi S."/>
            <person name="Hori S."/>
            <person name="Arai W."/>
            <person name="Tsubouchi T."/>
            <person name="Morono Y."/>
            <person name="Uchiyama I."/>
            <person name="Ito T."/>
            <person name="Fujiyama A."/>
            <person name="Inagaki F."/>
            <person name="Takami H."/>
        </authorList>
    </citation>
    <scope>NUCLEOTIDE SEQUENCE</scope>
    <source>
        <strain evidence="3">Expedition CK06-06</strain>
    </source>
</reference>
<dbReference type="PANTHER" id="PTHR48090:SF7">
    <property type="entry name" value="RFBJ PROTEIN"/>
    <property type="match status" value="1"/>
</dbReference>
<accession>X1G387</accession>
<keyword evidence="1" id="KW-1133">Transmembrane helix</keyword>
<dbReference type="AlphaFoldDB" id="X1G387"/>
<evidence type="ECO:0000259" key="2">
    <source>
        <dbReference type="Pfam" id="PF00535"/>
    </source>
</evidence>
<feature type="transmembrane region" description="Helical" evidence="1">
    <location>
        <begin position="194"/>
        <end position="220"/>
    </location>
</feature>
<name>X1G387_9ZZZZ</name>
<sequence>VIVVDDGSTDHTSRVAELAGASVVRHEENMGYGSTIRSILAEAKKQNADILVILDADSQHNPDEIPSLVKAVSEGSDVVIGSREIQRNEIALYRRLGQRVLSRLTNVASRKKLSDTESGFRAYSRKAINTLELKETGMAVSSEIVSDATAKGLKITEIPVSVIYTKDGSTLNPVRHGIGVVNRILVMISERRPLFFFGLFGGILLVLGLVVGTLVIWNYYFSTNVLATGTALISILLVTAGLLSIFTGIILNVLVKRIDNQL</sequence>
<comment type="caution">
    <text evidence="3">The sequence shown here is derived from an EMBL/GenBank/DDBJ whole genome shotgun (WGS) entry which is preliminary data.</text>
</comment>
<proteinExistence type="predicted"/>
<dbReference type="InterPro" id="IPR050256">
    <property type="entry name" value="Glycosyltransferase_2"/>
</dbReference>
<feature type="non-terminal residue" evidence="3">
    <location>
        <position position="1"/>
    </location>
</feature>
<protein>
    <recommendedName>
        <fullName evidence="2">Glycosyltransferase 2-like domain-containing protein</fullName>
    </recommendedName>
</protein>
<dbReference type="Gene3D" id="3.90.550.10">
    <property type="entry name" value="Spore Coat Polysaccharide Biosynthesis Protein SpsA, Chain A"/>
    <property type="match status" value="1"/>
</dbReference>
<organism evidence="3">
    <name type="scientific">marine sediment metagenome</name>
    <dbReference type="NCBI Taxonomy" id="412755"/>
    <lineage>
        <taxon>unclassified sequences</taxon>
        <taxon>metagenomes</taxon>
        <taxon>ecological metagenomes</taxon>
    </lineage>
</organism>
<dbReference type="Pfam" id="PF00535">
    <property type="entry name" value="Glycos_transf_2"/>
    <property type="match status" value="1"/>
</dbReference>
<dbReference type="CDD" id="cd04179">
    <property type="entry name" value="DPM_DPG-synthase_like"/>
    <property type="match status" value="1"/>
</dbReference>
<dbReference type="PANTHER" id="PTHR48090">
    <property type="entry name" value="UNDECAPRENYL-PHOSPHATE 4-DEOXY-4-FORMAMIDO-L-ARABINOSE TRANSFERASE-RELATED"/>
    <property type="match status" value="1"/>
</dbReference>